<dbReference type="Proteomes" id="UP000789831">
    <property type="component" value="Unassembled WGS sequence"/>
</dbReference>
<gene>
    <name evidence="1" type="ORF">AGERDE_LOCUS10541</name>
</gene>
<reference evidence="1" key="1">
    <citation type="submission" date="2021-06" db="EMBL/GenBank/DDBJ databases">
        <authorList>
            <person name="Kallberg Y."/>
            <person name="Tangrot J."/>
            <person name="Rosling A."/>
        </authorList>
    </citation>
    <scope>NUCLEOTIDE SEQUENCE</scope>
    <source>
        <strain evidence="1">MT106</strain>
    </source>
</reference>
<organism evidence="1 2">
    <name type="scientific">Ambispora gerdemannii</name>
    <dbReference type="NCBI Taxonomy" id="144530"/>
    <lineage>
        <taxon>Eukaryota</taxon>
        <taxon>Fungi</taxon>
        <taxon>Fungi incertae sedis</taxon>
        <taxon>Mucoromycota</taxon>
        <taxon>Glomeromycotina</taxon>
        <taxon>Glomeromycetes</taxon>
        <taxon>Archaeosporales</taxon>
        <taxon>Ambisporaceae</taxon>
        <taxon>Ambispora</taxon>
    </lineage>
</organism>
<evidence type="ECO:0000313" key="1">
    <source>
        <dbReference type="EMBL" id="CAG8631334.1"/>
    </source>
</evidence>
<sequence length="96" mass="10930">MENLKTTRIQTIIRSAESKKAVINEFLKAWVVIPAADTLRRKYLPDIFEKHLQALHTEFKEKPIAIIIDEATDSQAHSVVNTLFSYCNSSKLVSVD</sequence>
<protein>
    <submittedName>
        <fullName evidence="1">8145_t:CDS:1</fullName>
    </submittedName>
</protein>
<name>A0A9N9D9W8_9GLOM</name>
<dbReference type="AlphaFoldDB" id="A0A9N9D9W8"/>
<accession>A0A9N9D9W8</accession>
<comment type="caution">
    <text evidence="1">The sequence shown here is derived from an EMBL/GenBank/DDBJ whole genome shotgun (WGS) entry which is preliminary data.</text>
</comment>
<keyword evidence="2" id="KW-1185">Reference proteome</keyword>
<dbReference type="EMBL" id="CAJVPL010003374">
    <property type="protein sequence ID" value="CAG8631334.1"/>
    <property type="molecule type" value="Genomic_DNA"/>
</dbReference>
<proteinExistence type="predicted"/>
<evidence type="ECO:0000313" key="2">
    <source>
        <dbReference type="Proteomes" id="UP000789831"/>
    </source>
</evidence>
<dbReference type="OrthoDB" id="2407789at2759"/>